<accession>A0A1W0WGP1</accession>
<dbReference type="Proteomes" id="UP000192578">
    <property type="component" value="Unassembled WGS sequence"/>
</dbReference>
<evidence type="ECO:0000313" key="2">
    <source>
        <dbReference type="Proteomes" id="UP000192578"/>
    </source>
</evidence>
<dbReference type="EMBL" id="MTYJ01000106">
    <property type="protein sequence ID" value="OQV14357.1"/>
    <property type="molecule type" value="Genomic_DNA"/>
</dbReference>
<evidence type="ECO:0000313" key="1">
    <source>
        <dbReference type="EMBL" id="OQV14357.1"/>
    </source>
</evidence>
<proteinExistence type="predicted"/>
<protein>
    <submittedName>
        <fullName evidence="1">Uncharacterized protein</fullName>
    </submittedName>
</protein>
<gene>
    <name evidence="1" type="ORF">BV898_11475</name>
</gene>
<dbReference type="OrthoDB" id="775972at2759"/>
<reference evidence="2" key="1">
    <citation type="submission" date="2017-01" db="EMBL/GenBank/DDBJ databases">
        <title>Comparative genomics of anhydrobiosis in the tardigrade Hypsibius dujardini.</title>
        <authorList>
            <person name="Yoshida Y."/>
            <person name="Koutsovoulos G."/>
            <person name="Laetsch D."/>
            <person name="Stevens L."/>
            <person name="Kumar S."/>
            <person name="Horikawa D."/>
            <person name="Ishino K."/>
            <person name="Komine S."/>
            <person name="Tomita M."/>
            <person name="Blaxter M."/>
            <person name="Arakawa K."/>
        </authorList>
    </citation>
    <scope>NUCLEOTIDE SEQUENCE [LARGE SCALE GENOMIC DNA]</scope>
    <source>
        <strain evidence="2">Z151</strain>
    </source>
</reference>
<organism evidence="1 2">
    <name type="scientific">Hypsibius exemplaris</name>
    <name type="common">Freshwater tardigrade</name>
    <dbReference type="NCBI Taxonomy" id="2072580"/>
    <lineage>
        <taxon>Eukaryota</taxon>
        <taxon>Metazoa</taxon>
        <taxon>Ecdysozoa</taxon>
        <taxon>Tardigrada</taxon>
        <taxon>Eutardigrada</taxon>
        <taxon>Parachela</taxon>
        <taxon>Hypsibioidea</taxon>
        <taxon>Hypsibiidae</taxon>
        <taxon>Hypsibius</taxon>
    </lineage>
</organism>
<keyword evidence="2" id="KW-1185">Reference proteome</keyword>
<comment type="caution">
    <text evidence="1">The sequence shown here is derived from an EMBL/GenBank/DDBJ whole genome shotgun (WGS) entry which is preliminary data.</text>
</comment>
<sequence length="97" mass="10946">MKKNPPVKPGRFLQPIPVSGSLHAVGFDDMGSMVTDRRGNKFLLLATCRGILEAHRSKTLAEITRTFNAFKAELSRRKLARAVAIPKQKPYQWRVEV</sequence>
<name>A0A1W0WGP1_HYPEX</name>
<dbReference type="AlphaFoldDB" id="A0A1W0WGP1"/>